<dbReference type="AlphaFoldDB" id="A0A1E7K353"/>
<feature type="domain" description="Aminotransferase class V" evidence="1">
    <location>
        <begin position="120"/>
        <end position="212"/>
    </location>
</feature>
<name>A0A1E7K353_9ACTN</name>
<proteinExistence type="predicted"/>
<dbReference type="GO" id="GO:0008483">
    <property type="term" value="F:transaminase activity"/>
    <property type="evidence" value="ECO:0007669"/>
    <property type="project" value="UniProtKB-KW"/>
</dbReference>
<dbReference type="RefSeq" id="WP_069991602.1">
    <property type="nucleotide sequence ID" value="NZ_LJGV01000022.1"/>
</dbReference>
<organism evidence="2 3">
    <name type="scientific">Streptomyces qinglanensis</name>
    <dbReference type="NCBI Taxonomy" id="943816"/>
    <lineage>
        <taxon>Bacteria</taxon>
        <taxon>Bacillati</taxon>
        <taxon>Actinomycetota</taxon>
        <taxon>Actinomycetes</taxon>
        <taxon>Kitasatosporales</taxon>
        <taxon>Streptomycetaceae</taxon>
        <taxon>Streptomyces</taxon>
    </lineage>
</organism>
<dbReference type="EMBL" id="LJGV01000022">
    <property type="protein sequence ID" value="OEU98357.1"/>
    <property type="molecule type" value="Genomic_DNA"/>
</dbReference>
<dbReference type="InterPro" id="IPR015424">
    <property type="entry name" value="PyrdxlP-dep_Trfase"/>
</dbReference>
<dbReference type="PATRIC" id="fig|943816.4.peg.1751"/>
<keyword evidence="2" id="KW-0032">Aminotransferase</keyword>
<dbReference type="SUPFAM" id="SSF53383">
    <property type="entry name" value="PLP-dependent transferases"/>
    <property type="match status" value="1"/>
</dbReference>
<accession>A0A1E7K353</accession>
<dbReference type="InterPro" id="IPR015421">
    <property type="entry name" value="PyrdxlP-dep_Trfase_major"/>
</dbReference>
<evidence type="ECO:0000259" key="1">
    <source>
        <dbReference type="Pfam" id="PF00266"/>
    </source>
</evidence>
<gene>
    <name evidence="2" type="ORF">AN217_11665</name>
</gene>
<dbReference type="Gene3D" id="3.90.1150.10">
    <property type="entry name" value="Aspartate Aminotransferase, domain 1"/>
    <property type="match status" value="1"/>
</dbReference>
<dbReference type="PANTHER" id="PTHR43586:SF21">
    <property type="entry name" value="PYRIDOXAL PHOSPHATE (PLP)-DEPENDENT ASPARTATE AMINOTRANSFERASE SUPERFAMILY"/>
    <property type="match status" value="1"/>
</dbReference>
<dbReference type="Proteomes" id="UP000175829">
    <property type="component" value="Unassembled WGS sequence"/>
</dbReference>
<dbReference type="Pfam" id="PF00266">
    <property type="entry name" value="Aminotran_5"/>
    <property type="match status" value="1"/>
</dbReference>
<dbReference type="InterPro" id="IPR000192">
    <property type="entry name" value="Aminotrans_V_dom"/>
</dbReference>
<evidence type="ECO:0000313" key="2">
    <source>
        <dbReference type="EMBL" id="OEU98357.1"/>
    </source>
</evidence>
<protein>
    <submittedName>
        <fullName evidence="2">Class V aminotransferase</fullName>
    </submittedName>
</protein>
<keyword evidence="2" id="KW-0808">Transferase</keyword>
<reference evidence="2 3" key="1">
    <citation type="journal article" date="2016" name="Front. Microbiol.">
        <title>Comparative Genomics Analysis of Streptomyces Species Reveals Their Adaptation to the Marine Environment and Their Diversity at the Genomic Level.</title>
        <authorList>
            <person name="Tian X."/>
            <person name="Zhang Z."/>
            <person name="Yang T."/>
            <person name="Chen M."/>
            <person name="Li J."/>
            <person name="Chen F."/>
            <person name="Yang J."/>
            <person name="Li W."/>
            <person name="Zhang B."/>
            <person name="Zhang Z."/>
            <person name="Wu J."/>
            <person name="Zhang C."/>
            <person name="Long L."/>
            <person name="Xiao J."/>
        </authorList>
    </citation>
    <scope>NUCLEOTIDE SEQUENCE [LARGE SCALE GENOMIC DNA]</scope>
    <source>
        <strain evidence="2 3">SCSIO M10379</strain>
    </source>
</reference>
<dbReference type="PANTHER" id="PTHR43586">
    <property type="entry name" value="CYSTEINE DESULFURASE"/>
    <property type="match status" value="1"/>
</dbReference>
<comment type="caution">
    <text evidence="2">The sequence shown here is derived from an EMBL/GenBank/DDBJ whole genome shotgun (WGS) entry which is preliminary data.</text>
</comment>
<evidence type="ECO:0000313" key="3">
    <source>
        <dbReference type="Proteomes" id="UP000175829"/>
    </source>
</evidence>
<dbReference type="InterPro" id="IPR015422">
    <property type="entry name" value="PyrdxlP-dep_Trfase_small"/>
</dbReference>
<dbReference type="Gene3D" id="3.40.640.10">
    <property type="entry name" value="Type I PLP-dependent aspartate aminotransferase-like (Major domain)"/>
    <property type="match status" value="1"/>
</dbReference>
<sequence length="354" mass="36397">MDQRVLAAEFQPEVTYCNTASQGLLPTRTAAALTTATSDMAAGRIDHAAYYAAADAARAAFARIAGTTPDRVAAGSAVSTHTGLVAASLPSGAEVLAPEGDFSSVVNPFTVRDDVTLRTVPLAELPEAVADSTTLVALSAVQSADGRVADLPAVRAAARAHGARVLLDATQAAGWFPVEADDYDYVVCNAYKWLLCPRGASFLVVSAQAQQEGALLPLHAGWVAGASPWDDCYGPIARLAPDARAYTESIAFLPYLGAVPSLALVEELGGPEVIGAHDRALAARFRAGVAELPGGYEPVPGDSAIVAVPGLGHAVEKLAAAGVAVAARDGNLRASFHLHNTEADVERLLDLLAG</sequence>